<keyword evidence="9 10" id="KW-0472">Membrane</keyword>
<dbReference type="GO" id="GO:0005886">
    <property type="term" value="C:plasma membrane"/>
    <property type="evidence" value="ECO:0007669"/>
    <property type="project" value="UniProtKB-SubCell"/>
</dbReference>
<keyword evidence="7 10" id="KW-0812">Transmembrane</keyword>
<evidence type="ECO:0000256" key="7">
    <source>
        <dbReference type="ARBA" id="ARBA00022692"/>
    </source>
</evidence>
<proteinExistence type="inferred from homology"/>
<feature type="transmembrane region" description="Helical" evidence="10">
    <location>
        <begin position="43"/>
        <end position="60"/>
    </location>
</feature>
<sequence>MQFNEIWDQIVSTALSMDLWGIAGFLFGLLAVYFLIKESIWTWPFGILYVLVSFVVFWQARLYGDFLLHIFFLVLNIYGWVYWSRPKDTTKKEVIITHSSTQQMLIMFVLTIVGVFVFGKLLLAIPSQFEGVEPPALPYWDSTTSILSVTGMWLTARKKIDNWYYWFVVNVLATGIYFYKELYFYSLLYFIYIGMAIAGYRAWKKTMTLNS</sequence>
<evidence type="ECO:0000256" key="8">
    <source>
        <dbReference type="ARBA" id="ARBA00022989"/>
    </source>
</evidence>
<protein>
    <recommendedName>
        <fullName evidence="4">Nicotinamide riboside transporter PnuC</fullName>
    </recommendedName>
</protein>
<keyword evidence="6" id="KW-1003">Cell membrane</keyword>
<feature type="transmembrane region" description="Helical" evidence="10">
    <location>
        <begin position="66"/>
        <end position="83"/>
    </location>
</feature>
<evidence type="ECO:0000256" key="2">
    <source>
        <dbReference type="ARBA" id="ARBA00004651"/>
    </source>
</evidence>
<evidence type="ECO:0000256" key="4">
    <source>
        <dbReference type="ARBA" id="ARBA00017522"/>
    </source>
</evidence>
<feature type="transmembrane region" description="Helical" evidence="10">
    <location>
        <begin position="163"/>
        <end position="179"/>
    </location>
</feature>
<dbReference type="GO" id="GO:0034257">
    <property type="term" value="F:nicotinamide riboside transmembrane transporter activity"/>
    <property type="evidence" value="ECO:0007669"/>
    <property type="project" value="InterPro"/>
</dbReference>
<dbReference type="AlphaFoldDB" id="A0A1E5T3K8"/>
<name>A0A1E5T3K8_9BACT</name>
<evidence type="ECO:0000313" key="12">
    <source>
        <dbReference type="Proteomes" id="UP000095552"/>
    </source>
</evidence>
<evidence type="ECO:0000256" key="1">
    <source>
        <dbReference type="ARBA" id="ARBA00002672"/>
    </source>
</evidence>
<dbReference type="PANTHER" id="PTHR36122">
    <property type="entry name" value="NICOTINAMIDE RIBOSIDE TRANSPORTER PNUC"/>
    <property type="match status" value="1"/>
</dbReference>
<keyword evidence="8 10" id="KW-1133">Transmembrane helix</keyword>
<accession>A0A1E5T3K8</accession>
<keyword evidence="12" id="KW-1185">Reference proteome</keyword>
<evidence type="ECO:0000256" key="10">
    <source>
        <dbReference type="SAM" id="Phobius"/>
    </source>
</evidence>
<dbReference type="Proteomes" id="UP000095552">
    <property type="component" value="Unassembled WGS sequence"/>
</dbReference>
<dbReference type="Pfam" id="PF04973">
    <property type="entry name" value="NMN_transporter"/>
    <property type="match status" value="1"/>
</dbReference>
<evidence type="ECO:0000256" key="9">
    <source>
        <dbReference type="ARBA" id="ARBA00023136"/>
    </source>
</evidence>
<gene>
    <name evidence="11" type="ORF">BFP71_06990</name>
</gene>
<reference evidence="11 12" key="1">
    <citation type="submission" date="2016-08" db="EMBL/GenBank/DDBJ databases">
        <title>Draft genome of Fabibacter sp. strain SK-8.</title>
        <authorList>
            <person name="Wong S.-K."/>
            <person name="Hamasaki K."/>
            <person name="Yoshizawa S."/>
        </authorList>
    </citation>
    <scope>NUCLEOTIDE SEQUENCE [LARGE SCALE GENOMIC DNA]</scope>
    <source>
        <strain evidence="11 12">SK-8</strain>
    </source>
</reference>
<evidence type="ECO:0000256" key="6">
    <source>
        <dbReference type="ARBA" id="ARBA00022475"/>
    </source>
</evidence>
<dbReference type="EMBL" id="MDGQ01000004">
    <property type="protein sequence ID" value="OEK05857.1"/>
    <property type="molecule type" value="Genomic_DNA"/>
</dbReference>
<comment type="caution">
    <text evidence="11">The sequence shown here is derived from an EMBL/GenBank/DDBJ whole genome shotgun (WGS) entry which is preliminary data.</text>
</comment>
<dbReference type="InterPro" id="IPR006419">
    <property type="entry name" value="NMN_transpt_PnuC"/>
</dbReference>
<comment type="subcellular location">
    <subcellularLocation>
        <location evidence="2">Cell membrane</location>
        <topology evidence="2">Multi-pass membrane protein</topology>
    </subcellularLocation>
</comment>
<dbReference type="PANTHER" id="PTHR36122:SF2">
    <property type="entry name" value="NICOTINAMIDE RIBOSIDE TRANSPORTER PNUC"/>
    <property type="match status" value="1"/>
</dbReference>
<feature type="transmembrane region" description="Helical" evidence="10">
    <location>
        <begin position="19"/>
        <end position="36"/>
    </location>
</feature>
<comment type="function">
    <text evidence="1">Required for nicotinamide riboside transport across the inner membrane.</text>
</comment>
<dbReference type="STRING" id="1563681.BFP71_06990"/>
<feature type="transmembrane region" description="Helical" evidence="10">
    <location>
        <begin position="185"/>
        <end position="203"/>
    </location>
</feature>
<comment type="similarity">
    <text evidence="3">Belongs to the nicotinamide ribonucleoside (NR) uptake permease (TC 4.B.1) family.</text>
</comment>
<feature type="transmembrane region" description="Helical" evidence="10">
    <location>
        <begin position="137"/>
        <end position="156"/>
    </location>
</feature>
<evidence type="ECO:0000256" key="3">
    <source>
        <dbReference type="ARBA" id="ARBA00006669"/>
    </source>
</evidence>
<dbReference type="NCBIfam" id="TIGR01528">
    <property type="entry name" value="NMN_trans_PnuC"/>
    <property type="match status" value="1"/>
</dbReference>
<feature type="transmembrane region" description="Helical" evidence="10">
    <location>
        <begin position="104"/>
        <end position="125"/>
    </location>
</feature>
<evidence type="ECO:0000313" key="11">
    <source>
        <dbReference type="EMBL" id="OEK05857.1"/>
    </source>
</evidence>
<keyword evidence="5" id="KW-0813">Transport</keyword>
<evidence type="ECO:0000256" key="5">
    <source>
        <dbReference type="ARBA" id="ARBA00022448"/>
    </source>
</evidence>
<organism evidence="11 12">
    <name type="scientific">Roseivirga misakiensis</name>
    <dbReference type="NCBI Taxonomy" id="1563681"/>
    <lineage>
        <taxon>Bacteria</taxon>
        <taxon>Pseudomonadati</taxon>
        <taxon>Bacteroidota</taxon>
        <taxon>Cytophagia</taxon>
        <taxon>Cytophagales</taxon>
        <taxon>Roseivirgaceae</taxon>
        <taxon>Roseivirga</taxon>
    </lineage>
</organism>